<dbReference type="AlphaFoldDB" id="A0A939K041"/>
<proteinExistence type="inferred from homology"/>
<dbReference type="PANTHER" id="PTHR43179:SF12">
    <property type="entry name" value="GALACTOFURANOSYLTRANSFERASE GLFT2"/>
    <property type="match status" value="1"/>
</dbReference>
<evidence type="ECO:0000256" key="1">
    <source>
        <dbReference type="ARBA" id="ARBA00006739"/>
    </source>
</evidence>
<evidence type="ECO:0000313" key="6">
    <source>
        <dbReference type="Proteomes" id="UP000664795"/>
    </source>
</evidence>
<keyword evidence="6" id="KW-1185">Reference proteome</keyword>
<dbReference type="RefSeq" id="WP_207336049.1">
    <property type="nucleotide sequence ID" value="NZ_JAFMYU010000010.1"/>
</dbReference>
<dbReference type="PANTHER" id="PTHR43179">
    <property type="entry name" value="RHAMNOSYLTRANSFERASE WBBL"/>
    <property type="match status" value="1"/>
</dbReference>
<keyword evidence="3" id="KW-0808">Transferase</keyword>
<dbReference type="InterPro" id="IPR029044">
    <property type="entry name" value="Nucleotide-diphossugar_trans"/>
</dbReference>
<evidence type="ECO:0000259" key="4">
    <source>
        <dbReference type="Pfam" id="PF00535"/>
    </source>
</evidence>
<gene>
    <name evidence="5" type="ORF">J2I48_13790</name>
</gene>
<sequence>MITIVIPVHNRRALTQQCLGCLDVQTYRNFRVIVVDDGSTDGTSQMIQDEFPDTLIIRGTGDLWWTEATNWGIRYAQEHPAPGFEEHFILTLNDDTQVRPDYLQTLLDAYEQHKPCLVGSPSVDVDDPKKLEFAGTHMELWFASGRHAAADYNYDYDELARRTDFVESDSLPGRGTLIPMAVFDKVGLYDSRRFSHYMSDIEFSVRAKKAGYKLIVNTKSLVLEYTKATGLFLKEKETWKDFVNSFTSVRSPTNLTVRYNFAIAHGKTKQLYFLVDVLRISMGFLKRKYLMAK</sequence>
<organism evidence="5 6">
    <name type="scientific">Fibrella aquatilis</name>
    <dbReference type="NCBI Taxonomy" id="2817059"/>
    <lineage>
        <taxon>Bacteria</taxon>
        <taxon>Pseudomonadati</taxon>
        <taxon>Bacteroidota</taxon>
        <taxon>Cytophagia</taxon>
        <taxon>Cytophagales</taxon>
        <taxon>Spirosomataceae</taxon>
        <taxon>Fibrella</taxon>
    </lineage>
</organism>
<reference evidence="5 6" key="1">
    <citation type="submission" date="2021-03" db="EMBL/GenBank/DDBJ databases">
        <title>Fibrella sp. HMF5036 genome sequencing and assembly.</title>
        <authorList>
            <person name="Kang H."/>
            <person name="Kim H."/>
            <person name="Bae S."/>
            <person name="Joh K."/>
        </authorList>
    </citation>
    <scope>NUCLEOTIDE SEQUENCE [LARGE SCALE GENOMIC DNA]</scope>
    <source>
        <strain evidence="5 6">HMF5036</strain>
    </source>
</reference>
<dbReference type="EMBL" id="JAFMYU010000010">
    <property type="protein sequence ID" value="MBO0932078.1"/>
    <property type="molecule type" value="Genomic_DNA"/>
</dbReference>
<evidence type="ECO:0000256" key="3">
    <source>
        <dbReference type="ARBA" id="ARBA00022679"/>
    </source>
</evidence>
<name>A0A939K041_9BACT</name>
<dbReference type="Pfam" id="PF00535">
    <property type="entry name" value="Glycos_transf_2"/>
    <property type="match status" value="1"/>
</dbReference>
<evidence type="ECO:0000313" key="5">
    <source>
        <dbReference type="EMBL" id="MBO0932078.1"/>
    </source>
</evidence>
<comment type="caution">
    <text evidence="5">The sequence shown here is derived from an EMBL/GenBank/DDBJ whole genome shotgun (WGS) entry which is preliminary data.</text>
</comment>
<dbReference type="InterPro" id="IPR001173">
    <property type="entry name" value="Glyco_trans_2-like"/>
</dbReference>
<accession>A0A939K041</accession>
<feature type="domain" description="Glycosyltransferase 2-like" evidence="4">
    <location>
        <begin position="3"/>
        <end position="132"/>
    </location>
</feature>
<protein>
    <submittedName>
        <fullName evidence="5">Glycosyltransferase family 2 protein</fullName>
    </submittedName>
</protein>
<keyword evidence="2" id="KW-0328">Glycosyltransferase</keyword>
<evidence type="ECO:0000256" key="2">
    <source>
        <dbReference type="ARBA" id="ARBA00022676"/>
    </source>
</evidence>
<comment type="similarity">
    <text evidence="1">Belongs to the glycosyltransferase 2 family.</text>
</comment>
<dbReference type="GO" id="GO:0016757">
    <property type="term" value="F:glycosyltransferase activity"/>
    <property type="evidence" value="ECO:0007669"/>
    <property type="project" value="UniProtKB-KW"/>
</dbReference>
<dbReference type="SUPFAM" id="SSF53448">
    <property type="entry name" value="Nucleotide-diphospho-sugar transferases"/>
    <property type="match status" value="1"/>
</dbReference>
<dbReference type="Proteomes" id="UP000664795">
    <property type="component" value="Unassembled WGS sequence"/>
</dbReference>
<dbReference type="Gene3D" id="3.90.550.10">
    <property type="entry name" value="Spore Coat Polysaccharide Biosynthesis Protein SpsA, Chain A"/>
    <property type="match status" value="1"/>
</dbReference>